<protein>
    <submittedName>
        <fullName evidence="3">Uncharacterized protein</fullName>
    </submittedName>
</protein>
<name>A0A437AM33_9MICR</name>
<feature type="signal peptide" evidence="2">
    <location>
        <begin position="1"/>
        <end position="19"/>
    </location>
</feature>
<feature type="region of interest" description="Disordered" evidence="1">
    <location>
        <begin position="96"/>
        <end position="117"/>
    </location>
</feature>
<keyword evidence="2" id="KW-0732">Signal</keyword>
<evidence type="ECO:0000256" key="1">
    <source>
        <dbReference type="SAM" id="MobiDB-lite"/>
    </source>
</evidence>
<feature type="compositionally biased region" description="Low complexity" evidence="1">
    <location>
        <begin position="107"/>
        <end position="117"/>
    </location>
</feature>
<dbReference type="Proteomes" id="UP000282876">
    <property type="component" value="Unassembled WGS sequence"/>
</dbReference>
<proteinExistence type="predicted"/>
<dbReference type="VEuPathDB" id="MicrosporidiaDB:TUBRATIS_13750"/>
<evidence type="ECO:0000256" key="2">
    <source>
        <dbReference type="SAM" id="SignalP"/>
    </source>
</evidence>
<organism evidence="3 4">
    <name type="scientific">Tubulinosema ratisbonensis</name>
    <dbReference type="NCBI Taxonomy" id="291195"/>
    <lineage>
        <taxon>Eukaryota</taxon>
        <taxon>Fungi</taxon>
        <taxon>Fungi incertae sedis</taxon>
        <taxon>Microsporidia</taxon>
        <taxon>Tubulinosematoidea</taxon>
        <taxon>Tubulinosematidae</taxon>
        <taxon>Tubulinosema</taxon>
    </lineage>
</organism>
<reference evidence="3 4" key="1">
    <citation type="submission" date="2018-10" db="EMBL/GenBank/DDBJ databases">
        <title>Draft genome sequence of the microsporidian Tubulinosema ratisbonensis.</title>
        <authorList>
            <person name="Polonais V."/>
            <person name="Peyretaillade E."/>
            <person name="Niehus S."/>
            <person name="Wawrzyniak I."/>
            <person name="Franchet A."/>
            <person name="Gaspin C."/>
            <person name="Reichstadt M."/>
            <person name="Belser C."/>
            <person name="Labadie K."/>
            <person name="Delbac F."/>
            <person name="Ferrandon D."/>
        </authorList>
    </citation>
    <scope>NUCLEOTIDE SEQUENCE [LARGE SCALE GENOMIC DNA]</scope>
    <source>
        <strain evidence="3 4">Franzen</strain>
    </source>
</reference>
<accession>A0A437AM33</accession>
<evidence type="ECO:0000313" key="4">
    <source>
        <dbReference type="Proteomes" id="UP000282876"/>
    </source>
</evidence>
<sequence>MRRMMICFISFLMINLTSQARDKKTGEITNYLEKTEQKKTVSFSDKNDVRMFYDSFSSMSLGKERKRHYAGDDRATFSDSRNVGFSGSKVDRLYSYQGSKESEKNKSSSNSYSTTKK</sequence>
<evidence type="ECO:0000313" key="3">
    <source>
        <dbReference type="EMBL" id="RVD92129.1"/>
    </source>
</evidence>
<dbReference type="AlphaFoldDB" id="A0A437AM33"/>
<feature type="chain" id="PRO_5019482638" evidence="2">
    <location>
        <begin position="20"/>
        <end position="117"/>
    </location>
</feature>
<gene>
    <name evidence="3" type="ORF">TUBRATIS_13750</name>
</gene>
<keyword evidence="4" id="KW-1185">Reference proteome</keyword>
<comment type="caution">
    <text evidence="3">The sequence shown here is derived from an EMBL/GenBank/DDBJ whole genome shotgun (WGS) entry which is preliminary data.</text>
</comment>
<dbReference type="EMBL" id="RCSS01000300">
    <property type="protein sequence ID" value="RVD92129.1"/>
    <property type="molecule type" value="Genomic_DNA"/>
</dbReference>